<reference evidence="2" key="2">
    <citation type="journal article" date="2023" name="BMC Genomics">
        <title>Pest status, molecular evolution, and epigenetic factors derived from the genome assembly of Frankliniella fusca, a thysanopteran phytovirus vector.</title>
        <authorList>
            <person name="Catto M.A."/>
            <person name="Labadie P.E."/>
            <person name="Jacobson A.L."/>
            <person name="Kennedy G.G."/>
            <person name="Srinivasan R."/>
            <person name="Hunt B.G."/>
        </authorList>
    </citation>
    <scope>NUCLEOTIDE SEQUENCE</scope>
    <source>
        <strain evidence="2">PL_HMW_Pooled</strain>
    </source>
</reference>
<feature type="compositionally biased region" description="Acidic residues" evidence="1">
    <location>
        <begin position="30"/>
        <end position="41"/>
    </location>
</feature>
<dbReference type="AlphaFoldDB" id="A0AAE1HEN0"/>
<keyword evidence="3" id="KW-1185">Reference proteome</keyword>
<sequence>METGQTLRTGRCLGSRCQDRSDDIAVNEPSDVESSGEEESSDGGAGGSDYDEESDSASDSEEDEVDENQPIYHGCEVPLASKDSICEHCHGRHDVSFFIELPIVTQLQSMFKRPQFYESLGYRFNRVKKNHANIEDIYDSNIYKENVQNVYLTINELSYKLRTRKENTILAGIWFGKKKPNPNLFLVPLERQLSSLKINGAVMVLPDNANVLIRGMLLGAVADLPAKASFMRFIQYNGAFSCFNCMASGVRFDLGNSTVQVFPYFRDLELRNNNDVAEFAEQAVAARRVDPKASVYGIKGHSILSVMLPNLILCMAQDVIHGVYLNVQKTLMAL</sequence>
<protein>
    <submittedName>
        <fullName evidence="2">Protein NYNRIN</fullName>
    </submittedName>
</protein>
<feature type="region of interest" description="Disordered" evidence="1">
    <location>
        <begin position="1"/>
        <end position="67"/>
    </location>
</feature>
<evidence type="ECO:0000313" key="2">
    <source>
        <dbReference type="EMBL" id="KAK3919952.1"/>
    </source>
</evidence>
<evidence type="ECO:0000256" key="1">
    <source>
        <dbReference type="SAM" id="MobiDB-lite"/>
    </source>
</evidence>
<organism evidence="2 3">
    <name type="scientific">Frankliniella fusca</name>
    <dbReference type="NCBI Taxonomy" id="407009"/>
    <lineage>
        <taxon>Eukaryota</taxon>
        <taxon>Metazoa</taxon>
        <taxon>Ecdysozoa</taxon>
        <taxon>Arthropoda</taxon>
        <taxon>Hexapoda</taxon>
        <taxon>Insecta</taxon>
        <taxon>Pterygota</taxon>
        <taxon>Neoptera</taxon>
        <taxon>Paraneoptera</taxon>
        <taxon>Thysanoptera</taxon>
        <taxon>Terebrantia</taxon>
        <taxon>Thripoidea</taxon>
        <taxon>Thripidae</taxon>
        <taxon>Frankliniella</taxon>
    </lineage>
</organism>
<dbReference type="PANTHER" id="PTHR46579:SF1">
    <property type="entry name" value="F5_8 TYPE C DOMAIN-CONTAINING PROTEIN"/>
    <property type="match status" value="1"/>
</dbReference>
<reference evidence="2" key="1">
    <citation type="submission" date="2021-07" db="EMBL/GenBank/DDBJ databases">
        <authorList>
            <person name="Catto M.A."/>
            <person name="Jacobson A."/>
            <person name="Kennedy G."/>
            <person name="Labadie P."/>
            <person name="Hunt B.G."/>
            <person name="Srinivasan R."/>
        </authorList>
    </citation>
    <scope>NUCLEOTIDE SEQUENCE</scope>
    <source>
        <strain evidence="2">PL_HMW_Pooled</strain>
        <tissue evidence="2">Head</tissue>
    </source>
</reference>
<comment type="caution">
    <text evidence="2">The sequence shown here is derived from an EMBL/GenBank/DDBJ whole genome shotgun (WGS) entry which is preliminary data.</text>
</comment>
<evidence type="ECO:0000313" key="3">
    <source>
        <dbReference type="Proteomes" id="UP001219518"/>
    </source>
</evidence>
<dbReference type="PANTHER" id="PTHR46579">
    <property type="entry name" value="F5/8 TYPE C DOMAIN-CONTAINING PROTEIN-RELATED"/>
    <property type="match status" value="1"/>
</dbReference>
<gene>
    <name evidence="2" type="ORF">KUF71_009239</name>
</gene>
<dbReference type="EMBL" id="JAHWGI010000985">
    <property type="protein sequence ID" value="KAK3919952.1"/>
    <property type="molecule type" value="Genomic_DNA"/>
</dbReference>
<accession>A0AAE1HEN0</accession>
<name>A0AAE1HEN0_9NEOP</name>
<dbReference type="Proteomes" id="UP001219518">
    <property type="component" value="Unassembled WGS sequence"/>
</dbReference>
<proteinExistence type="predicted"/>
<feature type="compositionally biased region" description="Acidic residues" evidence="1">
    <location>
        <begin position="49"/>
        <end position="67"/>
    </location>
</feature>